<dbReference type="Pfam" id="PF07586">
    <property type="entry name" value="HXXSHH"/>
    <property type="match status" value="1"/>
</dbReference>
<protein>
    <recommendedName>
        <fullName evidence="5">Secreted protein containing DUF1552</fullName>
    </recommendedName>
</protein>
<feature type="compositionally biased region" description="Basic and acidic residues" evidence="1">
    <location>
        <begin position="250"/>
        <end position="267"/>
    </location>
</feature>
<proteinExistence type="predicted"/>
<organism evidence="3 4">
    <name type="scientific">Aureliella helgolandensis</name>
    <dbReference type="NCBI Taxonomy" id="2527968"/>
    <lineage>
        <taxon>Bacteria</taxon>
        <taxon>Pseudomonadati</taxon>
        <taxon>Planctomycetota</taxon>
        <taxon>Planctomycetia</taxon>
        <taxon>Pirellulales</taxon>
        <taxon>Pirellulaceae</taxon>
        <taxon>Aureliella</taxon>
    </lineage>
</organism>
<feature type="region of interest" description="Disordered" evidence="1">
    <location>
        <begin position="250"/>
        <end position="271"/>
    </location>
</feature>
<dbReference type="OrthoDB" id="9146593at2"/>
<evidence type="ECO:0000256" key="1">
    <source>
        <dbReference type="SAM" id="MobiDB-lite"/>
    </source>
</evidence>
<evidence type="ECO:0000313" key="4">
    <source>
        <dbReference type="Proteomes" id="UP000318017"/>
    </source>
</evidence>
<gene>
    <name evidence="3" type="ORF">Q31a_39750</name>
</gene>
<dbReference type="RefSeq" id="WP_145081028.1">
    <property type="nucleotide sequence ID" value="NZ_CP036298.1"/>
</dbReference>
<dbReference type="EMBL" id="CP036298">
    <property type="protein sequence ID" value="QDV25649.1"/>
    <property type="molecule type" value="Genomic_DNA"/>
</dbReference>
<evidence type="ECO:0008006" key="5">
    <source>
        <dbReference type="Google" id="ProtNLM"/>
    </source>
</evidence>
<dbReference type="AlphaFoldDB" id="A0A518GAQ3"/>
<evidence type="ECO:0000256" key="2">
    <source>
        <dbReference type="SAM" id="SignalP"/>
    </source>
</evidence>
<feature type="chain" id="PRO_5021986208" description="Secreted protein containing DUF1552" evidence="2">
    <location>
        <begin position="34"/>
        <end position="452"/>
    </location>
</feature>
<feature type="signal peptide" evidence="2">
    <location>
        <begin position="1"/>
        <end position="33"/>
    </location>
</feature>
<dbReference type="InterPro" id="IPR006311">
    <property type="entry name" value="TAT_signal"/>
</dbReference>
<sequence precursor="true">MTTLANRRRFLKSAGISAAAANLMLNLPSLATASGKPARRKQRLVFIFSPNGVIPDHFWPDEPGKDFTLKRILAPLESVKSQVMTMHGMCNQIKGDGDGHMRGIGCLLTGIELFPGDIQGGSDTPAGWSMGISVDQYLKNQLQANAETQTRFGSIEMGVMVPDRADTWTRMSYAGANQPVAPIDNPYQMFNKLYGQTKNRELLASVLDDLSEDFRRVERLIGAEDRRMLQDHVAMVREIELELQTELHARKSEPGDSAQRDAGHKVPELPPNIEEVNDNIPLITRMQMDMLVNSFAADFARVASFQITNSVGQPRMRWLGIEEGHHGLSHEPDSNEDAYEKLIRINTWYCEQVAYLAKRLAATPEPGGEGSMLDNTTLVWTNELGKGNSHTRNNIPFVLVGGGLGFQMGRAMDFGAVSHNRLLMTFCQAMGHDVDSFGNPDFCGDGVLTGLA</sequence>
<keyword evidence="4" id="KW-1185">Reference proteome</keyword>
<dbReference type="PROSITE" id="PS51318">
    <property type="entry name" value="TAT"/>
    <property type="match status" value="1"/>
</dbReference>
<name>A0A518GAQ3_9BACT</name>
<evidence type="ECO:0000313" key="3">
    <source>
        <dbReference type="EMBL" id="QDV25649.1"/>
    </source>
</evidence>
<accession>A0A518GAQ3</accession>
<reference evidence="3 4" key="1">
    <citation type="submission" date="2019-02" db="EMBL/GenBank/DDBJ databases">
        <title>Deep-cultivation of Planctomycetes and their phenomic and genomic characterization uncovers novel biology.</title>
        <authorList>
            <person name="Wiegand S."/>
            <person name="Jogler M."/>
            <person name="Boedeker C."/>
            <person name="Pinto D."/>
            <person name="Vollmers J."/>
            <person name="Rivas-Marin E."/>
            <person name="Kohn T."/>
            <person name="Peeters S.H."/>
            <person name="Heuer A."/>
            <person name="Rast P."/>
            <person name="Oberbeckmann S."/>
            <person name="Bunk B."/>
            <person name="Jeske O."/>
            <person name="Meyerdierks A."/>
            <person name="Storesund J.E."/>
            <person name="Kallscheuer N."/>
            <person name="Luecker S."/>
            <person name="Lage O.M."/>
            <person name="Pohl T."/>
            <person name="Merkel B.J."/>
            <person name="Hornburger P."/>
            <person name="Mueller R.-W."/>
            <person name="Bruemmer F."/>
            <person name="Labrenz M."/>
            <person name="Spormann A.M."/>
            <person name="Op den Camp H."/>
            <person name="Overmann J."/>
            <person name="Amann R."/>
            <person name="Jetten M.S.M."/>
            <person name="Mascher T."/>
            <person name="Medema M.H."/>
            <person name="Devos D.P."/>
            <person name="Kaster A.-K."/>
            <person name="Ovreas L."/>
            <person name="Rohde M."/>
            <person name="Galperin M.Y."/>
            <person name="Jogler C."/>
        </authorList>
    </citation>
    <scope>NUCLEOTIDE SEQUENCE [LARGE SCALE GENOMIC DNA]</scope>
    <source>
        <strain evidence="3 4">Q31a</strain>
    </source>
</reference>
<dbReference type="InterPro" id="IPR011447">
    <property type="entry name" value="DUF1552"/>
</dbReference>
<dbReference type="Proteomes" id="UP000318017">
    <property type="component" value="Chromosome"/>
</dbReference>
<keyword evidence="2" id="KW-0732">Signal</keyword>
<dbReference type="KEGG" id="ahel:Q31a_39750"/>